<keyword evidence="6 12" id="KW-0915">Sodium</keyword>
<feature type="binding site" evidence="12">
    <location>
        <position position="78"/>
    </location>
    <ligand>
        <name>Na(+)</name>
        <dbReference type="ChEBI" id="CHEBI:29101"/>
        <note>structural</note>
    </ligand>
</feature>
<dbReference type="GO" id="GO:0140114">
    <property type="term" value="P:cellular detoxification of fluoride"/>
    <property type="evidence" value="ECO:0007669"/>
    <property type="project" value="UniProtKB-UniRule"/>
</dbReference>
<dbReference type="HAMAP" id="MF_00454">
    <property type="entry name" value="FluC"/>
    <property type="match status" value="1"/>
</dbReference>
<organism evidence="13 14">
    <name type="scientific">Marinobacter segnicrescens</name>
    <dbReference type="NCBI Taxonomy" id="430453"/>
    <lineage>
        <taxon>Bacteria</taxon>
        <taxon>Pseudomonadati</taxon>
        <taxon>Pseudomonadota</taxon>
        <taxon>Gammaproteobacteria</taxon>
        <taxon>Pseudomonadales</taxon>
        <taxon>Marinobacteraceae</taxon>
        <taxon>Marinobacter</taxon>
    </lineage>
</organism>
<feature type="transmembrane region" description="Helical" evidence="12">
    <location>
        <begin position="97"/>
        <end position="121"/>
    </location>
</feature>
<sequence>MTGWAFLAVSVGAVIGANLRWGLSLWLNGPGHGLQGGTLLANLAGAGLAGFFISWFSHSSLSPEWRLLVITGLCGALTTFSTFSLELMGALQSGKWLVVLASVAVHVLGSLAMVAVGMWLFGLWRPV</sequence>
<evidence type="ECO:0000313" key="14">
    <source>
        <dbReference type="Proteomes" id="UP000198762"/>
    </source>
</evidence>
<gene>
    <name evidence="12" type="primary">fluC</name>
    <name evidence="12" type="synonym">crcB</name>
    <name evidence="13" type="ORF">SAMN04487962_11385</name>
</gene>
<evidence type="ECO:0000256" key="6">
    <source>
        <dbReference type="ARBA" id="ARBA00023053"/>
    </source>
</evidence>
<dbReference type="PANTHER" id="PTHR28259">
    <property type="entry name" value="FLUORIDE EXPORT PROTEIN 1-RELATED"/>
    <property type="match status" value="1"/>
</dbReference>
<dbReference type="AlphaFoldDB" id="A0A1I0FNJ7"/>
<proteinExistence type="inferred from homology"/>
<evidence type="ECO:0000313" key="13">
    <source>
        <dbReference type="EMBL" id="SET59818.1"/>
    </source>
</evidence>
<evidence type="ECO:0000256" key="12">
    <source>
        <dbReference type="HAMAP-Rule" id="MF_00454"/>
    </source>
</evidence>
<keyword evidence="5 12" id="KW-1133">Transmembrane helix</keyword>
<dbReference type="Proteomes" id="UP000198762">
    <property type="component" value="Unassembled WGS sequence"/>
</dbReference>
<dbReference type="EMBL" id="FOHZ01000013">
    <property type="protein sequence ID" value="SET59818.1"/>
    <property type="molecule type" value="Genomic_DNA"/>
</dbReference>
<keyword evidence="7 12" id="KW-0406">Ion transport</keyword>
<evidence type="ECO:0000256" key="1">
    <source>
        <dbReference type="ARBA" id="ARBA00004651"/>
    </source>
</evidence>
<comment type="activity regulation">
    <text evidence="12">Na(+) is not transported, but it plays an essential structural role and its presence is essential for fluoride channel function.</text>
</comment>
<evidence type="ECO:0000256" key="11">
    <source>
        <dbReference type="ARBA" id="ARBA00035585"/>
    </source>
</evidence>
<keyword evidence="12" id="KW-0479">Metal-binding</keyword>
<name>A0A1I0FNJ7_9GAMM</name>
<dbReference type="PANTHER" id="PTHR28259:SF1">
    <property type="entry name" value="FLUORIDE EXPORT PROTEIN 1-RELATED"/>
    <property type="match status" value="1"/>
</dbReference>
<dbReference type="NCBIfam" id="NF010792">
    <property type="entry name" value="PRK14196.1"/>
    <property type="match status" value="1"/>
</dbReference>
<dbReference type="OrthoDB" id="9806299at2"/>
<keyword evidence="4 12" id="KW-0812">Transmembrane</keyword>
<comment type="subcellular location">
    <subcellularLocation>
        <location evidence="1 12">Cell membrane</location>
        <topology evidence="1 12">Multi-pass membrane protein</topology>
    </subcellularLocation>
</comment>
<keyword evidence="8 12" id="KW-0472">Membrane</keyword>
<dbReference type="GO" id="GO:0046872">
    <property type="term" value="F:metal ion binding"/>
    <property type="evidence" value="ECO:0007669"/>
    <property type="project" value="UniProtKB-KW"/>
</dbReference>
<feature type="binding site" evidence="12">
    <location>
        <position position="75"/>
    </location>
    <ligand>
        <name>Na(+)</name>
        <dbReference type="ChEBI" id="CHEBI:29101"/>
        <note>structural</note>
    </ligand>
</feature>
<dbReference type="STRING" id="430453.SAMN04487962_11385"/>
<comment type="similarity">
    <text evidence="10 12">Belongs to the fluoride channel Fluc/FEX (TC 1.A.43) family.</text>
</comment>
<comment type="function">
    <text evidence="12">Fluoride-specific ion channel. Important for reducing fluoride concentration in the cell, thus reducing its toxicity.</text>
</comment>
<dbReference type="GO" id="GO:0005886">
    <property type="term" value="C:plasma membrane"/>
    <property type="evidence" value="ECO:0007669"/>
    <property type="project" value="UniProtKB-SubCell"/>
</dbReference>
<feature type="transmembrane region" description="Helical" evidence="12">
    <location>
        <begin position="39"/>
        <end position="59"/>
    </location>
</feature>
<evidence type="ECO:0000256" key="4">
    <source>
        <dbReference type="ARBA" id="ARBA00022692"/>
    </source>
</evidence>
<evidence type="ECO:0000256" key="9">
    <source>
        <dbReference type="ARBA" id="ARBA00023303"/>
    </source>
</evidence>
<feature type="transmembrane region" description="Helical" evidence="12">
    <location>
        <begin position="65"/>
        <end position="85"/>
    </location>
</feature>
<evidence type="ECO:0000256" key="2">
    <source>
        <dbReference type="ARBA" id="ARBA00022475"/>
    </source>
</evidence>
<feature type="transmembrane region" description="Helical" evidence="12">
    <location>
        <begin position="6"/>
        <end position="27"/>
    </location>
</feature>
<evidence type="ECO:0000256" key="10">
    <source>
        <dbReference type="ARBA" id="ARBA00035120"/>
    </source>
</evidence>
<reference evidence="14" key="1">
    <citation type="submission" date="2016-10" db="EMBL/GenBank/DDBJ databases">
        <authorList>
            <person name="Varghese N."/>
            <person name="Submissions S."/>
        </authorList>
    </citation>
    <scope>NUCLEOTIDE SEQUENCE [LARGE SCALE GENOMIC DNA]</scope>
    <source>
        <strain evidence="14">CGMCC 1.6489</strain>
    </source>
</reference>
<evidence type="ECO:0000256" key="8">
    <source>
        <dbReference type="ARBA" id="ARBA00023136"/>
    </source>
</evidence>
<comment type="catalytic activity">
    <reaction evidence="11">
        <text>fluoride(in) = fluoride(out)</text>
        <dbReference type="Rhea" id="RHEA:76159"/>
        <dbReference type="ChEBI" id="CHEBI:17051"/>
    </reaction>
    <physiologicalReaction direction="left-to-right" evidence="11">
        <dbReference type="Rhea" id="RHEA:76160"/>
    </physiologicalReaction>
</comment>
<protein>
    <recommendedName>
        <fullName evidence="12">Fluoride-specific ion channel FluC</fullName>
    </recommendedName>
</protein>
<dbReference type="GO" id="GO:0062054">
    <property type="term" value="F:fluoride channel activity"/>
    <property type="evidence" value="ECO:0007669"/>
    <property type="project" value="UniProtKB-UniRule"/>
</dbReference>
<keyword evidence="9 12" id="KW-0407">Ion channel</keyword>
<evidence type="ECO:0000256" key="7">
    <source>
        <dbReference type="ARBA" id="ARBA00023065"/>
    </source>
</evidence>
<keyword evidence="2 12" id="KW-1003">Cell membrane</keyword>
<evidence type="ECO:0000256" key="5">
    <source>
        <dbReference type="ARBA" id="ARBA00022989"/>
    </source>
</evidence>
<keyword evidence="3" id="KW-0997">Cell inner membrane</keyword>
<evidence type="ECO:0000256" key="3">
    <source>
        <dbReference type="ARBA" id="ARBA00022519"/>
    </source>
</evidence>
<dbReference type="RefSeq" id="WP_091853110.1">
    <property type="nucleotide sequence ID" value="NZ_FOHZ01000013.1"/>
</dbReference>
<dbReference type="Pfam" id="PF02537">
    <property type="entry name" value="CRCB"/>
    <property type="match status" value="1"/>
</dbReference>
<keyword evidence="14" id="KW-1185">Reference proteome</keyword>
<keyword evidence="12" id="KW-0813">Transport</keyword>
<accession>A0A1I0FNJ7</accession>
<dbReference type="InterPro" id="IPR003691">
    <property type="entry name" value="FluC"/>
</dbReference>